<dbReference type="HOGENOM" id="CLU_3187926_0_0_6"/>
<dbReference type="Proteomes" id="UP000026913">
    <property type="component" value="Chromosome"/>
</dbReference>
<gene>
    <name evidence="1" type="ORF">OU5_3239</name>
</gene>
<dbReference type="KEGG" id="pman:OU5_3239"/>
<dbReference type="AlphaFoldDB" id="A0A024EDB6"/>
<protein>
    <submittedName>
        <fullName evidence="1">Uncharacterized protein</fullName>
    </submittedName>
</protein>
<evidence type="ECO:0000313" key="2">
    <source>
        <dbReference type="Proteomes" id="UP000026913"/>
    </source>
</evidence>
<reference evidence="1 2" key="1">
    <citation type="journal article" date="2012" name="J. Bacteriol.">
        <title>Genome sequence of cold-adapted Pseudomonas mandelii strain JR-1.</title>
        <authorList>
            <person name="Jang S.H."/>
            <person name="Kim J."/>
            <person name="Kim J."/>
            <person name="Hong S."/>
            <person name="Lee C."/>
        </authorList>
    </citation>
    <scope>NUCLEOTIDE SEQUENCE [LARGE SCALE GENOMIC DNA]</scope>
    <source>
        <strain evidence="1 2">JR-1</strain>
    </source>
</reference>
<evidence type="ECO:0000313" key="1">
    <source>
        <dbReference type="EMBL" id="AHZ70318.1"/>
    </source>
</evidence>
<accession>A0A024EDB6</accession>
<dbReference type="EMBL" id="CP005960">
    <property type="protein sequence ID" value="AHZ70318.1"/>
    <property type="molecule type" value="Genomic_DNA"/>
</dbReference>
<proteinExistence type="predicted"/>
<name>A0A024EDB6_9PSED</name>
<sequence length="46" mass="4919">MAGTLAHGKNSSRAAGVSGRVVGDYFTARSGGRIKNQLCCVQFFWL</sequence>
<organism evidence="1 2">
    <name type="scientific">Pseudomonas mandelii JR-1</name>
    <dbReference type="NCBI Taxonomy" id="1147786"/>
    <lineage>
        <taxon>Bacteria</taxon>
        <taxon>Pseudomonadati</taxon>
        <taxon>Pseudomonadota</taxon>
        <taxon>Gammaproteobacteria</taxon>
        <taxon>Pseudomonadales</taxon>
        <taxon>Pseudomonadaceae</taxon>
        <taxon>Pseudomonas</taxon>
    </lineage>
</organism>